<dbReference type="RefSeq" id="WP_084471605.1">
    <property type="nucleotide sequence ID" value="NZ_JAAXOO010000001.1"/>
</dbReference>
<dbReference type="SUPFAM" id="SSF52096">
    <property type="entry name" value="ClpP/crotonase"/>
    <property type="match status" value="1"/>
</dbReference>
<protein>
    <submittedName>
        <fullName evidence="2">Enoyl-CoA hydratase</fullName>
    </submittedName>
</protein>
<evidence type="ECO:0000313" key="3">
    <source>
        <dbReference type="Proteomes" id="UP000565715"/>
    </source>
</evidence>
<dbReference type="PANTHER" id="PTHR43802">
    <property type="entry name" value="ENOYL-COA HYDRATASE"/>
    <property type="match status" value="1"/>
</dbReference>
<dbReference type="EMBL" id="JAAXOO010000001">
    <property type="protein sequence ID" value="NKY31478.1"/>
    <property type="molecule type" value="Genomic_DNA"/>
</dbReference>
<dbReference type="CDD" id="cd06558">
    <property type="entry name" value="crotonase-like"/>
    <property type="match status" value="1"/>
</dbReference>
<dbReference type="Pfam" id="PF00378">
    <property type="entry name" value="ECH_1"/>
    <property type="match status" value="1"/>
</dbReference>
<accession>A0A846X6G5</accession>
<keyword evidence="3" id="KW-1185">Reference proteome</keyword>
<evidence type="ECO:0000256" key="1">
    <source>
        <dbReference type="ARBA" id="ARBA00005254"/>
    </source>
</evidence>
<gene>
    <name evidence="2" type="ORF">HGA13_00105</name>
</gene>
<dbReference type="GO" id="GO:0003824">
    <property type="term" value="F:catalytic activity"/>
    <property type="evidence" value="ECO:0007669"/>
    <property type="project" value="UniProtKB-ARBA"/>
</dbReference>
<proteinExistence type="inferred from homology"/>
<comment type="similarity">
    <text evidence="1">Belongs to the enoyl-CoA hydratase/isomerase family.</text>
</comment>
<organism evidence="2 3">
    <name type="scientific">Nocardia speluncae</name>
    <dbReference type="NCBI Taxonomy" id="419477"/>
    <lineage>
        <taxon>Bacteria</taxon>
        <taxon>Bacillati</taxon>
        <taxon>Actinomycetota</taxon>
        <taxon>Actinomycetes</taxon>
        <taxon>Mycobacteriales</taxon>
        <taxon>Nocardiaceae</taxon>
        <taxon>Nocardia</taxon>
    </lineage>
</organism>
<evidence type="ECO:0000313" key="2">
    <source>
        <dbReference type="EMBL" id="NKY31478.1"/>
    </source>
</evidence>
<comment type="caution">
    <text evidence="2">The sequence shown here is derived from an EMBL/GenBank/DDBJ whole genome shotgun (WGS) entry which is preliminary data.</text>
</comment>
<dbReference type="Gene3D" id="3.90.226.10">
    <property type="entry name" value="2-enoyl-CoA Hydratase, Chain A, domain 1"/>
    <property type="match status" value="1"/>
</dbReference>
<dbReference type="Gene3D" id="1.10.12.10">
    <property type="entry name" value="Lyase 2-enoyl-coa Hydratase, Chain A, domain 2"/>
    <property type="match status" value="1"/>
</dbReference>
<dbReference type="InterPro" id="IPR029045">
    <property type="entry name" value="ClpP/crotonase-like_dom_sf"/>
</dbReference>
<dbReference type="PANTHER" id="PTHR43802:SF1">
    <property type="entry name" value="IP11341P-RELATED"/>
    <property type="match status" value="1"/>
</dbReference>
<dbReference type="InterPro" id="IPR014748">
    <property type="entry name" value="Enoyl-CoA_hydra_C"/>
</dbReference>
<dbReference type="InterPro" id="IPR001753">
    <property type="entry name" value="Enoyl-CoA_hydra/iso"/>
</dbReference>
<name>A0A846X6G5_9NOCA</name>
<dbReference type="Proteomes" id="UP000565715">
    <property type="component" value="Unassembled WGS sequence"/>
</dbReference>
<sequence>MKAQYELTTPHSTLRVTTPGPGIVWITLNRPHRLNAIDRRLGAELCAELERRFADHATRVVVLTGEGRAFCAGDDLGAVEEHLRGDRTHSPVVGDTADPIYLRIIEMMVTARAPVITSINGFAAGAGAEIACAGDLRIAASTARIGSGLLRVAQAGSVAMLGRLVGPARATEIYLSGELLDADAAERAGIFGRVVPPAELEAVTLVEAERLARSATAAIGLFKELRERCVGQPVEMALRLQNSVHIRNNAEVADAREGAMAFLEKRDPHFVGR</sequence>
<reference evidence="2 3" key="1">
    <citation type="submission" date="2020-04" db="EMBL/GenBank/DDBJ databases">
        <title>MicrobeNet Type strains.</title>
        <authorList>
            <person name="Nicholson A.C."/>
        </authorList>
    </citation>
    <scope>NUCLEOTIDE SEQUENCE [LARGE SCALE GENOMIC DNA]</scope>
    <source>
        <strain evidence="2 3">DSM 45078</strain>
    </source>
</reference>
<dbReference type="AlphaFoldDB" id="A0A846X6G5"/>